<dbReference type="NCBIfam" id="TIGR01444">
    <property type="entry name" value="fkbM_fam"/>
    <property type="match status" value="1"/>
</dbReference>
<dbReference type="Gene3D" id="3.40.50.150">
    <property type="entry name" value="Vaccinia Virus protein VP39"/>
    <property type="match status" value="1"/>
</dbReference>
<dbReference type="AlphaFoldDB" id="A0A1F6BN58"/>
<protein>
    <recommendedName>
        <fullName evidence="1">Methyltransferase FkbM domain-containing protein</fullName>
    </recommendedName>
</protein>
<gene>
    <name evidence="2" type="ORF">A3D55_00350</name>
</gene>
<dbReference type="Proteomes" id="UP000178825">
    <property type="component" value="Unassembled WGS sequence"/>
</dbReference>
<evidence type="ECO:0000259" key="1">
    <source>
        <dbReference type="Pfam" id="PF05050"/>
    </source>
</evidence>
<evidence type="ECO:0000313" key="2">
    <source>
        <dbReference type="EMBL" id="OGG38365.1"/>
    </source>
</evidence>
<dbReference type="InterPro" id="IPR029063">
    <property type="entry name" value="SAM-dependent_MTases_sf"/>
</dbReference>
<evidence type="ECO:0000313" key="3">
    <source>
        <dbReference type="Proteomes" id="UP000178825"/>
    </source>
</evidence>
<reference evidence="2 3" key="1">
    <citation type="journal article" date="2016" name="Nat. Commun.">
        <title>Thousands of microbial genomes shed light on interconnected biogeochemical processes in an aquifer system.</title>
        <authorList>
            <person name="Anantharaman K."/>
            <person name="Brown C.T."/>
            <person name="Hug L.A."/>
            <person name="Sharon I."/>
            <person name="Castelle C.J."/>
            <person name="Probst A.J."/>
            <person name="Thomas B.C."/>
            <person name="Singh A."/>
            <person name="Wilkins M.J."/>
            <person name="Karaoz U."/>
            <person name="Brodie E.L."/>
            <person name="Williams K.H."/>
            <person name="Hubbard S.S."/>
            <person name="Banfield J.F."/>
        </authorList>
    </citation>
    <scope>NUCLEOTIDE SEQUENCE [LARGE SCALE GENOMIC DNA]</scope>
</reference>
<name>A0A1F6BN58_9BACT</name>
<sequence>MANFFNISGSGLAGKILRAALRLIPRRSVVPILQGPLKGWRWIKGAGVNGYWMGTYEKEKQKLFAENVKPGDVVYDIGAHVGFYTLVASKLVGENGFVYAFEPLPGNVGFIMKHVRMNKCKNTFVVEKAVTDNSGMVHFKYGDSSSTGEISADGKGIEVEAVRVDDFSITNYPPTVMKIDVEGEEVKVLTGAEKILAGNSPVIFLAIHGENRRVECVKILKSAGYKITEIVEGELFAVKGGDSQKEHPKL</sequence>
<dbReference type="InterPro" id="IPR006342">
    <property type="entry name" value="FkbM_mtfrase"/>
</dbReference>
<dbReference type="PANTHER" id="PTHR34203:SF15">
    <property type="entry name" value="SLL1173 PROTEIN"/>
    <property type="match status" value="1"/>
</dbReference>
<dbReference type="STRING" id="1798470.A3D55_00350"/>
<feature type="domain" description="Methyltransferase FkbM" evidence="1">
    <location>
        <begin position="76"/>
        <end position="226"/>
    </location>
</feature>
<dbReference type="PANTHER" id="PTHR34203">
    <property type="entry name" value="METHYLTRANSFERASE, FKBM FAMILY PROTEIN"/>
    <property type="match status" value="1"/>
</dbReference>
<accession>A0A1F6BN58</accession>
<comment type="caution">
    <text evidence="2">The sequence shown here is derived from an EMBL/GenBank/DDBJ whole genome shotgun (WGS) entry which is preliminary data.</text>
</comment>
<dbReference type="EMBL" id="MFKJ01000024">
    <property type="protein sequence ID" value="OGG38365.1"/>
    <property type="molecule type" value="Genomic_DNA"/>
</dbReference>
<proteinExistence type="predicted"/>
<dbReference type="Pfam" id="PF05050">
    <property type="entry name" value="Methyltransf_21"/>
    <property type="match status" value="1"/>
</dbReference>
<organism evidence="2 3">
    <name type="scientific">Candidatus Jorgensenbacteria bacterium RIFCSPHIGHO2_02_FULL_45_20</name>
    <dbReference type="NCBI Taxonomy" id="1798470"/>
    <lineage>
        <taxon>Bacteria</taxon>
        <taxon>Candidatus Joergenseniibacteriota</taxon>
    </lineage>
</organism>
<dbReference type="InterPro" id="IPR052514">
    <property type="entry name" value="SAM-dependent_MTase"/>
</dbReference>
<dbReference type="SUPFAM" id="SSF53335">
    <property type="entry name" value="S-adenosyl-L-methionine-dependent methyltransferases"/>
    <property type="match status" value="1"/>
</dbReference>